<gene>
    <name evidence="2" type="ORF">GGX14DRAFT_408720</name>
</gene>
<proteinExistence type="predicted"/>
<protein>
    <submittedName>
        <fullName evidence="2">Uncharacterized protein</fullName>
    </submittedName>
</protein>
<comment type="caution">
    <text evidence="2">The sequence shown here is derived from an EMBL/GenBank/DDBJ whole genome shotgun (WGS) entry which is preliminary data.</text>
</comment>
<name>A0AAD6UNN6_9AGAR</name>
<evidence type="ECO:0000313" key="2">
    <source>
        <dbReference type="EMBL" id="KAJ7189548.1"/>
    </source>
</evidence>
<feature type="region of interest" description="Disordered" evidence="1">
    <location>
        <begin position="409"/>
        <end position="435"/>
    </location>
</feature>
<reference evidence="2" key="1">
    <citation type="submission" date="2023-03" db="EMBL/GenBank/DDBJ databases">
        <title>Massive genome expansion in bonnet fungi (Mycena s.s.) driven by repeated elements and novel gene families across ecological guilds.</title>
        <authorList>
            <consortium name="Lawrence Berkeley National Laboratory"/>
            <person name="Harder C.B."/>
            <person name="Miyauchi S."/>
            <person name="Viragh M."/>
            <person name="Kuo A."/>
            <person name="Thoen E."/>
            <person name="Andreopoulos B."/>
            <person name="Lu D."/>
            <person name="Skrede I."/>
            <person name="Drula E."/>
            <person name="Henrissat B."/>
            <person name="Morin E."/>
            <person name="Kohler A."/>
            <person name="Barry K."/>
            <person name="LaButti K."/>
            <person name="Morin E."/>
            <person name="Salamov A."/>
            <person name="Lipzen A."/>
            <person name="Mereny Z."/>
            <person name="Hegedus B."/>
            <person name="Baldrian P."/>
            <person name="Stursova M."/>
            <person name="Weitz H."/>
            <person name="Taylor A."/>
            <person name="Grigoriev I.V."/>
            <person name="Nagy L.G."/>
            <person name="Martin F."/>
            <person name="Kauserud H."/>
        </authorList>
    </citation>
    <scope>NUCLEOTIDE SEQUENCE</scope>
    <source>
        <strain evidence="2">9144</strain>
    </source>
</reference>
<dbReference type="EMBL" id="JARJCW010000173">
    <property type="protein sequence ID" value="KAJ7189548.1"/>
    <property type="molecule type" value="Genomic_DNA"/>
</dbReference>
<evidence type="ECO:0000256" key="1">
    <source>
        <dbReference type="SAM" id="MobiDB-lite"/>
    </source>
</evidence>
<dbReference type="AlphaFoldDB" id="A0AAD6UNN6"/>
<evidence type="ECO:0000313" key="3">
    <source>
        <dbReference type="Proteomes" id="UP001219525"/>
    </source>
</evidence>
<dbReference type="Proteomes" id="UP001219525">
    <property type="component" value="Unassembled WGS sequence"/>
</dbReference>
<organism evidence="2 3">
    <name type="scientific">Mycena pura</name>
    <dbReference type="NCBI Taxonomy" id="153505"/>
    <lineage>
        <taxon>Eukaryota</taxon>
        <taxon>Fungi</taxon>
        <taxon>Dikarya</taxon>
        <taxon>Basidiomycota</taxon>
        <taxon>Agaricomycotina</taxon>
        <taxon>Agaricomycetes</taxon>
        <taxon>Agaricomycetidae</taxon>
        <taxon>Agaricales</taxon>
        <taxon>Marasmiineae</taxon>
        <taxon>Mycenaceae</taxon>
        <taxon>Mycena</taxon>
    </lineage>
</organism>
<sequence length="579" mass="65095">MSGEFSPHFSLRFSFHRDLIFFKRNPPAAFYARLAEKVGSTHLGDRLYSDDDVRVDLGEEVDGGVNIVWQPQKHTEHPALKEIQSTHAEIATQTLDPNNTENGAELSKDLFTKTHKIVVFSFVVLPAPSKALYTCDHPSLRLGLQTQPVFHHNSRGSTVARRRQRLNLFEGVRETRAMLFDDPSRTEERCLPLPPHVLVVAVVVLPILLAPFDLLWVGNCRGSYTELVHYRAAVNCVGAGDSLVQGFKVWVLCVQVVWIWSSVIRGFSSSSSLPGGRQFACSVGPAGLLGHLRRSCIANKKEMDLELISPPTVNHAREGAVRDIVDVCEPRLLGLTDLVQQSRSWPQVPRVESHHFSGQCFQVSCPKLFVDRVGQSKDSTFVPQFDCFSECLASLDSASVSLCFFSRSNSRNRGRQRGPCEGRPGRHKYTTSVAQPLQRPRSHREQFILIQYKRMDPSASCLEVEDSTVVWRGWSYVLLADVKLLDGRLCHMFRRSMTGAAEYQHTRRGNMSNYRPFERVRVMRILMTVFRVPLVSLRRWNLGLDQQRQSGGCPEPIKGLFVGGSSEPTIGTNTSEPTI</sequence>
<accession>A0AAD6UNN6</accession>
<keyword evidence="3" id="KW-1185">Reference proteome</keyword>